<gene>
    <name evidence="2" type="ORF">U9M73_06615</name>
</gene>
<dbReference type="Proteomes" id="UP001292216">
    <property type="component" value="Unassembled WGS sequence"/>
</dbReference>
<dbReference type="InterPro" id="IPR032693">
    <property type="entry name" value="YtkA-like_dom"/>
</dbReference>
<name>A0ABU5PIA0_9BACL</name>
<dbReference type="EMBL" id="JAYERP010000001">
    <property type="protein sequence ID" value="MEA3569670.1"/>
    <property type="molecule type" value="Genomic_DNA"/>
</dbReference>
<proteinExistence type="predicted"/>
<reference evidence="2 3" key="1">
    <citation type="submission" date="2023-12" db="EMBL/GenBank/DDBJ databases">
        <title>Whole genome sequencing of Paenibacillus phoenicis isolated from the Phoenix Mars Lander spacecraft assembly facility.</title>
        <authorList>
            <person name="Garcia A."/>
            <person name="Venkateswaran K."/>
        </authorList>
    </citation>
    <scope>NUCLEOTIDE SEQUENCE [LARGE SCALE GENOMIC DNA]</scope>
    <source>
        <strain evidence="2 3">3PO2SA</strain>
    </source>
</reference>
<dbReference type="Gene3D" id="2.60.40.10">
    <property type="entry name" value="Immunoglobulins"/>
    <property type="match status" value="1"/>
</dbReference>
<sequence length="138" mass="14898">MRIKGKTGLLVAIVLAFIVVAGCGRSESPSASAVDTSLEPIQVELDVTPSAAKAGEPVTFTAKVTHHGENVDDAKEVMFEFWNTADDNAKHNQVKVKSAGNGTYVLEHTFKEPGTYEVISHVTARDQHSMPSKQFTVE</sequence>
<keyword evidence="3" id="KW-1185">Reference proteome</keyword>
<dbReference type="RefSeq" id="WP_009226209.1">
    <property type="nucleotide sequence ID" value="NZ_CBCSKM010000011.1"/>
</dbReference>
<dbReference type="Pfam" id="PF13115">
    <property type="entry name" value="YtkA"/>
    <property type="match status" value="1"/>
</dbReference>
<organism evidence="2 3">
    <name type="scientific">Paenibacillus phoenicis</name>
    <dbReference type="NCBI Taxonomy" id="554117"/>
    <lineage>
        <taxon>Bacteria</taxon>
        <taxon>Bacillati</taxon>
        <taxon>Bacillota</taxon>
        <taxon>Bacilli</taxon>
        <taxon>Bacillales</taxon>
        <taxon>Paenibacillaceae</taxon>
        <taxon>Paenibacillus</taxon>
    </lineage>
</organism>
<comment type="caution">
    <text evidence="2">The sequence shown here is derived from an EMBL/GenBank/DDBJ whole genome shotgun (WGS) entry which is preliminary data.</text>
</comment>
<evidence type="ECO:0000313" key="3">
    <source>
        <dbReference type="Proteomes" id="UP001292216"/>
    </source>
</evidence>
<feature type="domain" description="YtkA-like" evidence="1">
    <location>
        <begin position="39"/>
        <end position="121"/>
    </location>
</feature>
<dbReference type="PROSITE" id="PS51257">
    <property type="entry name" value="PROKAR_LIPOPROTEIN"/>
    <property type="match status" value="1"/>
</dbReference>
<evidence type="ECO:0000259" key="1">
    <source>
        <dbReference type="Pfam" id="PF13115"/>
    </source>
</evidence>
<evidence type="ECO:0000313" key="2">
    <source>
        <dbReference type="EMBL" id="MEA3569670.1"/>
    </source>
</evidence>
<protein>
    <submittedName>
        <fullName evidence="2">FixH family protein</fullName>
    </submittedName>
</protein>
<dbReference type="InterPro" id="IPR013783">
    <property type="entry name" value="Ig-like_fold"/>
</dbReference>
<accession>A0ABU5PIA0</accession>